<evidence type="ECO:0000259" key="6">
    <source>
        <dbReference type="Pfam" id="PF00593"/>
    </source>
</evidence>
<evidence type="ECO:0000259" key="7">
    <source>
        <dbReference type="Pfam" id="PF07715"/>
    </source>
</evidence>
<dbReference type="SUPFAM" id="SSF49464">
    <property type="entry name" value="Carboxypeptidase regulatory domain-like"/>
    <property type="match status" value="1"/>
</dbReference>
<dbReference type="RefSeq" id="WP_330974692.1">
    <property type="nucleotide sequence ID" value="NZ_JAZGLY010000004.1"/>
</dbReference>
<dbReference type="Gene3D" id="2.170.130.10">
    <property type="entry name" value="TonB-dependent receptor, plug domain"/>
    <property type="match status" value="1"/>
</dbReference>
<sequence>MKRILLGLFLLVLVVFATAGQAQGPVKFSGQVKDTVSATPVAGATLTITGAGTFNTQTDSLGRFVFNIPAGNYNLSVSNVGYVTYTEAVVINNQDNAFKEINLIKDNKTLQGIVVTSKVNRESETRLLTEQKKAVVAIQSIGAQELSRKGISNAETGVTKISGVSKQDGLKNVFVRGLGDRYNSTTLNGFAIPSEDPEFKNISLSFFTNDMIQSIGVNKVFTASMNGDVGGALIDIRSKELTGRSELQVSLSSSINSQVPGSSFYLPDGVNKLGYSFASKGPAQKDQQFITDYSAFNTSLDPIKKSTPINSSIAISGGKKFSNRHSFYLVGAMNNTFQYEEGVTRFITATNPQDPYRDLTYQQSERNVSHLLMGNLQLNFEKGKLFYNSMYMHTGSAYAADFYGKESEIFQVAQDYNYEGLIRRLQINDNTLFINQLMWSGNFSDRLTYNIGAGVNYISGEEPDRRILMFPSIGNGMVQLAAGEGRNQRFNSMITETAVLPKVNVQYKLLPNSEKVSYVELGYDGRISSKDFSAPIYNLIWAGGQANSPKFDRNNIELDQYFNQENLTNGSFRVEHFNDKYDVKRNNHGAYIDLVHQLNGKLTLNAGLRADNIFTKINYEVNRGVNIGSNTIEGFFFSPSLNAKYELNSEHQLRAGVSRTFTLPQDKEISPFIYLGIDGNENGNPNLEVSTNYNFDLKWDWYISNSEMLTLNGFYKYIVDPIARVDQGNSAGLRTYDNVSDNAVAAGVELELRKQILSLASNKHRFSLGMNGSYIYTNVKLDPQFFVQNTSSQLEGAAPYILNADVTHNLTTDKLKMTSTLVFNYLSDKVHTIGTRGYNNLIEESVSTLDFVSLINVNKHLGFSFKAKNLLNPDYKLTRKGATETNIPAAIIRSYKKGMTFDLGVSYKF</sequence>
<comment type="caution">
    <text evidence="8">The sequence shown here is derived from an EMBL/GenBank/DDBJ whole genome shotgun (WGS) entry which is preliminary data.</text>
</comment>
<evidence type="ECO:0000256" key="1">
    <source>
        <dbReference type="ARBA" id="ARBA00004442"/>
    </source>
</evidence>
<dbReference type="InterPro" id="IPR008969">
    <property type="entry name" value="CarboxyPept-like_regulatory"/>
</dbReference>
<dbReference type="EMBL" id="JAZGLY010000004">
    <property type="protein sequence ID" value="MEE6187283.1"/>
    <property type="molecule type" value="Genomic_DNA"/>
</dbReference>
<name>A0ABU7RGZ2_9BACT</name>
<feature type="domain" description="TonB-dependent receptor-like beta-barrel" evidence="6">
    <location>
        <begin position="560"/>
        <end position="870"/>
    </location>
</feature>
<keyword evidence="3" id="KW-0998">Cell outer membrane</keyword>
<evidence type="ECO:0000256" key="2">
    <source>
        <dbReference type="ARBA" id="ARBA00023136"/>
    </source>
</evidence>
<organism evidence="8 9">
    <name type="scientific">Niabella digestorum</name>
    <dbReference type="NCBI Taxonomy" id="3117701"/>
    <lineage>
        <taxon>Bacteria</taxon>
        <taxon>Pseudomonadati</taxon>
        <taxon>Bacteroidota</taxon>
        <taxon>Chitinophagia</taxon>
        <taxon>Chitinophagales</taxon>
        <taxon>Chitinophagaceae</taxon>
        <taxon>Niabella</taxon>
    </lineage>
</organism>
<dbReference type="InterPro" id="IPR036942">
    <property type="entry name" value="Beta-barrel_TonB_sf"/>
</dbReference>
<proteinExistence type="inferred from homology"/>
<dbReference type="Pfam" id="PF13715">
    <property type="entry name" value="CarbopepD_reg_2"/>
    <property type="match status" value="1"/>
</dbReference>
<keyword evidence="9" id="KW-1185">Reference proteome</keyword>
<evidence type="ECO:0000256" key="5">
    <source>
        <dbReference type="SAM" id="SignalP"/>
    </source>
</evidence>
<evidence type="ECO:0000256" key="4">
    <source>
        <dbReference type="RuleBase" id="RU003357"/>
    </source>
</evidence>
<feature type="signal peptide" evidence="5">
    <location>
        <begin position="1"/>
        <end position="19"/>
    </location>
</feature>
<dbReference type="InterPro" id="IPR000531">
    <property type="entry name" value="Beta-barrel_TonB"/>
</dbReference>
<accession>A0ABU7RGZ2</accession>
<dbReference type="Pfam" id="PF07715">
    <property type="entry name" value="Plug"/>
    <property type="match status" value="1"/>
</dbReference>
<dbReference type="SUPFAM" id="SSF56935">
    <property type="entry name" value="Porins"/>
    <property type="match status" value="1"/>
</dbReference>
<keyword evidence="8" id="KW-0675">Receptor</keyword>
<feature type="chain" id="PRO_5045215525" evidence="5">
    <location>
        <begin position="20"/>
        <end position="909"/>
    </location>
</feature>
<keyword evidence="5" id="KW-0732">Signal</keyword>
<comment type="subcellular location">
    <subcellularLocation>
        <location evidence="1 4">Cell outer membrane</location>
    </subcellularLocation>
</comment>
<keyword evidence="4" id="KW-0798">TonB box</keyword>
<dbReference type="Gene3D" id="2.40.170.20">
    <property type="entry name" value="TonB-dependent receptor, beta-barrel domain"/>
    <property type="match status" value="1"/>
</dbReference>
<comment type="similarity">
    <text evidence="4">Belongs to the TonB-dependent receptor family.</text>
</comment>
<dbReference type="Proteomes" id="UP001357452">
    <property type="component" value="Unassembled WGS sequence"/>
</dbReference>
<dbReference type="PANTHER" id="PTHR40980:SF5">
    <property type="entry name" value="TONB-DEPENDENT RECEPTOR"/>
    <property type="match status" value="1"/>
</dbReference>
<dbReference type="InterPro" id="IPR012910">
    <property type="entry name" value="Plug_dom"/>
</dbReference>
<evidence type="ECO:0000313" key="8">
    <source>
        <dbReference type="EMBL" id="MEE6187283.1"/>
    </source>
</evidence>
<dbReference type="Gene3D" id="2.60.40.1120">
    <property type="entry name" value="Carboxypeptidase-like, regulatory domain"/>
    <property type="match status" value="1"/>
</dbReference>
<protein>
    <submittedName>
        <fullName evidence="8">TonB-dependent receptor</fullName>
    </submittedName>
</protein>
<reference evidence="8 9" key="1">
    <citation type="submission" date="2024-01" db="EMBL/GenBank/DDBJ databases">
        <title>Niabella digestum sp. nov., isolated from waste digestion system.</title>
        <authorList>
            <person name="Zhang L."/>
        </authorList>
    </citation>
    <scope>NUCLEOTIDE SEQUENCE [LARGE SCALE GENOMIC DNA]</scope>
    <source>
        <strain evidence="8 9">A18</strain>
    </source>
</reference>
<dbReference type="PANTHER" id="PTHR40980">
    <property type="entry name" value="PLUG DOMAIN-CONTAINING PROTEIN"/>
    <property type="match status" value="1"/>
</dbReference>
<feature type="domain" description="TonB-dependent receptor plug" evidence="7">
    <location>
        <begin position="131"/>
        <end position="227"/>
    </location>
</feature>
<gene>
    <name evidence="8" type="ORF">V2H41_08360</name>
</gene>
<evidence type="ECO:0000313" key="9">
    <source>
        <dbReference type="Proteomes" id="UP001357452"/>
    </source>
</evidence>
<dbReference type="InterPro" id="IPR037066">
    <property type="entry name" value="Plug_dom_sf"/>
</dbReference>
<dbReference type="Pfam" id="PF00593">
    <property type="entry name" value="TonB_dep_Rec_b-barrel"/>
    <property type="match status" value="1"/>
</dbReference>
<evidence type="ECO:0000256" key="3">
    <source>
        <dbReference type="ARBA" id="ARBA00023237"/>
    </source>
</evidence>
<keyword evidence="2 4" id="KW-0472">Membrane</keyword>